<name>A0A4V3ISB9_9MICO</name>
<dbReference type="OrthoDB" id="648213at2"/>
<dbReference type="AlphaFoldDB" id="A0A4V3ISB9"/>
<proteinExistence type="predicted"/>
<accession>A0A4V3ISB9</accession>
<evidence type="ECO:0000313" key="2">
    <source>
        <dbReference type="EMBL" id="TFD57412.1"/>
    </source>
</evidence>
<feature type="domain" description="RES" evidence="1">
    <location>
        <begin position="15"/>
        <end position="157"/>
    </location>
</feature>
<dbReference type="EMBL" id="SOHJ01000014">
    <property type="protein sequence ID" value="TFD57412.1"/>
    <property type="molecule type" value="Genomic_DNA"/>
</dbReference>
<dbReference type="Pfam" id="PF08808">
    <property type="entry name" value="RES"/>
    <property type="match status" value="1"/>
</dbReference>
<keyword evidence="3" id="KW-1185">Reference proteome</keyword>
<dbReference type="InterPro" id="IPR014914">
    <property type="entry name" value="RES_dom"/>
</dbReference>
<organism evidence="2 3">
    <name type="scientific">Cryobacterium suzukii</name>
    <dbReference type="NCBI Taxonomy" id="1259198"/>
    <lineage>
        <taxon>Bacteria</taxon>
        <taxon>Bacillati</taxon>
        <taxon>Actinomycetota</taxon>
        <taxon>Actinomycetes</taxon>
        <taxon>Micrococcales</taxon>
        <taxon>Microbacteriaceae</taxon>
        <taxon>Cryobacterium</taxon>
    </lineage>
</organism>
<evidence type="ECO:0000313" key="3">
    <source>
        <dbReference type="Proteomes" id="UP000298170"/>
    </source>
</evidence>
<protein>
    <submittedName>
        <fullName evidence="2">RES domain-containing protein</fullName>
    </submittedName>
</protein>
<dbReference type="Proteomes" id="UP000298170">
    <property type="component" value="Unassembled WGS sequence"/>
</dbReference>
<sequence>MEQVGDVWSSVSGSFYRAVNPAYKDAALLGSRLAGRYSEPNQRTLYLSSSPEGVDAAMSAHTQGRVDELVLLKFHVEANNIVDLRDPAILLVAGVNLADAVAPWQDIANKGGEPSSWNVRRRLESLGATGLIDPSRKRPGLWHLTLFRWNSADAPRVALA</sequence>
<evidence type="ECO:0000259" key="1">
    <source>
        <dbReference type="Pfam" id="PF08808"/>
    </source>
</evidence>
<reference evidence="2 3" key="1">
    <citation type="submission" date="2019-03" db="EMBL/GenBank/DDBJ databases">
        <title>Genomics of glacier-inhabiting Cryobacterium strains.</title>
        <authorList>
            <person name="Liu Q."/>
            <person name="Xin Y.-H."/>
        </authorList>
    </citation>
    <scope>NUCLEOTIDE SEQUENCE [LARGE SCALE GENOMIC DNA]</scope>
    <source>
        <strain evidence="2 3">Sr39</strain>
    </source>
</reference>
<gene>
    <name evidence="2" type="ORF">E3T39_14635</name>
</gene>
<comment type="caution">
    <text evidence="2">The sequence shown here is derived from an EMBL/GenBank/DDBJ whole genome shotgun (WGS) entry which is preliminary data.</text>
</comment>